<reference evidence="3" key="1">
    <citation type="journal article" date="2019" name="Int. J. Syst. Evol. Microbiol.">
        <title>The Global Catalogue of Microorganisms (GCM) 10K type strain sequencing project: providing services to taxonomists for standard genome sequencing and annotation.</title>
        <authorList>
            <consortium name="The Broad Institute Genomics Platform"/>
            <consortium name="The Broad Institute Genome Sequencing Center for Infectious Disease"/>
            <person name="Wu L."/>
            <person name="Ma J."/>
        </authorList>
    </citation>
    <scope>NUCLEOTIDE SEQUENCE [LARGE SCALE GENOMIC DNA]</scope>
    <source>
        <strain evidence="3">JCM 17938</strain>
    </source>
</reference>
<proteinExistence type="predicted"/>
<name>A0ABP8TSB1_9ACTN</name>
<keyword evidence="1" id="KW-0472">Membrane</keyword>
<comment type="caution">
    <text evidence="2">The sequence shown here is derived from an EMBL/GenBank/DDBJ whole genome shotgun (WGS) entry which is preliminary data.</text>
</comment>
<keyword evidence="3" id="KW-1185">Reference proteome</keyword>
<feature type="transmembrane region" description="Helical" evidence="1">
    <location>
        <begin position="41"/>
        <end position="59"/>
    </location>
</feature>
<evidence type="ECO:0000313" key="2">
    <source>
        <dbReference type="EMBL" id="GAA4612477.1"/>
    </source>
</evidence>
<dbReference type="EMBL" id="BAABHJ010000020">
    <property type="protein sequence ID" value="GAA4612477.1"/>
    <property type="molecule type" value="Genomic_DNA"/>
</dbReference>
<sequence>MAASAAPAAESAEPGRSAARRDGALGTALLPVSALRLAARYSVPLAMWFSAGTIIRYVLLQGISHLASGRHHGLRQAVILLPLSVAVLASLVVTIGMMFTLGRGLSVIKDPDEPYVTAVGRTLFPFVLVYLGWNLYTTDLREVLRADAQRLVNNGDVMNVGNVLDVSIPVCLLVAAVSWALRVLCERRYEEKHGRTMGVLTAFFEVNVALYTLYSIMQVVMAAKRWLADRAFWHAITHAVPVPIPGPGPVKDALVLPLVWLAIAAIVYGLEMRDREAIRGTPLERLPDRLEGRRRRLAEVASRSLREKYVPIVHAFRLAHRAGAYVFAWFCLCYVAIEVLLDPVQRGVVALIGTDHTVRFWNLVLVPVEFGHRMVGEILRLALLAATFDLVMRRVSDGTPVADRPAPATDPDAGAA</sequence>
<gene>
    <name evidence="2" type="ORF">GCM10023195_53530</name>
</gene>
<keyword evidence="1" id="KW-1133">Transmembrane helix</keyword>
<evidence type="ECO:0000256" key="1">
    <source>
        <dbReference type="SAM" id="Phobius"/>
    </source>
</evidence>
<dbReference type="Proteomes" id="UP001500212">
    <property type="component" value="Unassembled WGS sequence"/>
</dbReference>
<feature type="transmembrane region" description="Helical" evidence="1">
    <location>
        <begin position="322"/>
        <end position="341"/>
    </location>
</feature>
<feature type="transmembrane region" description="Helical" evidence="1">
    <location>
        <begin position="197"/>
        <end position="217"/>
    </location>
</feature>
<dbReference type="RefSeq" id="WP_345360079.1">
    <property type="nucleotide sequence ID" value="NZ_BAABHJ010000020.1"/>
</dbReference>
<feature type="transmembrane region" description="Helical" evidence="1">
    <location>
        <begin position="114"/>
        <end position="133"/>
    </location>
</feature>
<protein>
    <submittedName>
        <fullName evidence="2">Uncharacterized protein</fullName>
    </submittedName>
</protein>
<evidence type="ECO:0000313" key="3">
    <source>
        <dbReference type="Proteomes" id="UP001500212"/>
    </source>
</evidence>
<feature type="transmembrane region" description="Helical" evidence="1">
    <location>
        <begin position="253"/>
        <end position="270"/>
    </location>
</feature>
<keyword evidence="1" id="KW-0812">Transmembrane</keyword>
<feature type="transmembrane region" description="Helical" evidence="1">
    <location>
        <begin position="79"/>
        <end position="102"/>
    </location>
</feature>
<organism evidence="2 3">
    <name type="scientific">Actinoallomurus liliacearum</name>
    <dbReference type="NCBI Taxonomy" id="1080073"/>
    <lineage>
        <taxon>Bacteria</taxon>
        <taxon>Bacillati</taxon>
        <taxon>Actinomycetota</taxon>
        <taxon>Actinomycetes</taxon>
        <taxon>Streptosporangiales</taxon>
        <taxon>Thermomonosporaceae</taxon>
        <taxon>Actinoallomurus</taxon>
    </lineage>
</organism>
<accession>A0ABP8TSB1</accession>